<dbReference type="Proteomes" id="UP001303899">
    <property type="component" value="Unassembled WGS sequence"/>
</dbReference>
<sequence>MKKIYCIFYCLCYLESKAQDGVYPNSQAFEKEQLIATNAVVFKERYSSVKVKNGSTKIYNFKNAFGYRKGEKDWRFVGNKSYEILNKKGIYVYRLDISNEMSNQLYYFSKEADSELISLSKRNLRKAYSDNQDFVELLNSIHWQTRLEEVIPPFNTLRIAELYNYTLAKK</sequence>
<dbReference type="RefSeq" id="WP_323326164.1">
    <property type="nucleotide sequence ID" value="NZ_JAYGIL010000004.1"/>
</dbReference>
<comment type="caution">
    <text evidence="1">The sequence shown here is derived from an EMBL/GenBank/DDBJ whole genome shotgun (WGS) entry which is preliminary data.</text>
</comment>
<keyword evidence="2" id="KW-1185">Reference proteome</keyword>
<accession>A0ABU5S0M6</accession>
<protein>
    <submittedName>
        <fullName evidence="1">Uncharacterized protein</fullName>
    </submittedName>
</protein>
<dbReference type="EMBL" id="JAYGIL010000004">
    <property type="protein sequence ID" value="MEA5402006.1"/>
    <property type="molecule type" value="Genomic_DNA"/>
</dbReference>
<gene>
    <name evidence="1" type="ORF">VB776_03700</name>
</gene>
<proteinExistence type="predicted"/>
<reference evidence="1 2" key="1">
    <citation type="submission" date="2023-12" db="EMBL/GenBank/DDBJ databases">
        <title>Novel species of the genus Arcicella isolated from rivers.</title>
        <authorList>
            <person name="Lu H."/>
        </authorList>
    </citation>
    <scope>NUCLEOTIDE SEQUENCE [LARGE SCALE GENOMIC DNA]</scope>
    <source>
        <strain evidence="1 2">DC2W</strain>
    </source>
</reference>
<evidence type="ECO:0000313" key="1">
    <source>
        <dbReference type="EMBL" id="MEA5402006.1"/>
    </source>
</evidence>
<evidence type="ECO:0000313" key="2">
    <source>
        <dbReference type="Proteomes" id="UP001303899"/>
    </source>
</evidence>
<organism evidence="1 2">
    <name type="scientific">Arcicella gelida</name>
    <dbReference type="NCBI Taxonomy" id="2984195"/>
    <lineage>
        <taxon>Bacteria</taxon>
        <taxon>Pseudomonadati</taxon>
        <taxon>Bacteroidota</taxon>
        <taxon>Cytophagia</taxon>
        <taxon>Cytophagales</taxon>
        <taxon>Flectobacillaceae</taxon>
        <taxon>Arcicella</taxon>
    </lineage>
</organism>
<name>A0ABU5S0M6_9BACT</name>